<dbReference type="Pfam" id="PF02368">
    <property type="entry name" value="Big_2"/>
    <property type="match status" value="2"/>
</dbReference>
<evidence type="ECO:0000259" key="2">
    <source>
        <dbReference type="SMART" id="SM00635"/>
    </source>
</evidence>
<keyword evidence="1" id="KW-0812">Transmembrane</keyword>
<dbReference type="InterPro" id="IPR038765">
    <property type="entry name" value="Papain-like_cys_pep_sf"/>
</dbReference>
<dbReference type="SMART" id="SM00635">
    <property type="entry name" value="BID_2"/>
    <property type="match status" value="2"/>
</dbReference>
<name>A0ABR7FRD6_9FIRM</name>
<accession>A0ABR7FRD6</accession>
<dbReference type="InterPro" id="IPR003343">
    <property type="entry name" value="Big_2"/>
</dbReference>
<dbReference type="InterPro" id="IPR008964">
    <property type="entry name" value="Invasin/intimin_cell_adhesion"/>
</dbReference>
<feature type="domain" description="BIG2" evidence="2">
    <location>
        <begin position="300"/>
        <end position="377"/>
    </location>
</feature>
<reference evidence="3 4" key="1">
    <citation type="submission" date="2020-08" db="EMBL/GenBank/DDBJ databases">
        <title>Genome public.</title>
        <authorList>
            <person name="Liu C."/>
            <person name="Sun Q."/>
        </authorList>
    </citation>
    <scope>NUCLEOTIDE SEQUENCE [LARGE SCALE GENOMIC DNA]</scope>
    <source>
        <strain evidence="3 4">NSJ-7</strain>
    </source>
</reference>
<keyword evidence="1" id="KW-0472">Membrane</keyword>
<keyword evidence="1" id="KW-1133">Transmembrane helix</keyword>
<organism evidence="3 4">
    <name type="scientific">Anaerostipes hominis</name>
    <name type="common">ex Liu et al. 2021</name>
    <dbReference type="NCBI Taxonomy" id="2763018"/>
    <lineage>
        <taxon>Bacteria</taxon>
        <taxon>Bacillati</taxon>
        <taxon>Bacillota</taxon>
        <taxon>Clostridia</taxon>
        <taxon>Lachnospirales</taxon>
        <taxon>Lachnospiraceae</taxon>
        <taxon>Anaerostipes</taxon>
    </lineage>
</organism>
<comment type="caution">
    <text evidence="3">The sequence shown here is derived from an EMBL/GenBank/DDBJ whole genome shotgun (WGS) entry which is preliminary data.</text>
</comment>
<evidence type="ECO:0000313" key="3">
    <source>
        <dbReference type="EMBL" id="MBC5677774.1"/>
    </source>
</evidence>
<dbReference type="Proteomes" id="UP000635828">
    <property type="component" value="Unassembled WGS sequence"/>
</dbReference>
<gene>
    <name evidence="3" type="ORF">H8S22_09205</name>
</gene>
<dbReference type="EMBL" id="JACOOS010000009">
    <property type="protein sequence ID" value="MBC5677774.1"/>
    <property type="molecule type" value="Genomic_DNA"/>
</dbReference>
<evidence type="ECO:0000256" key="1">
    <source>
        <dbReference type="SAM" id="Phobius"/>
    </source>
</evidence>
<feature type="transmembrane region" description="Helical" evidence="1">
    <location>
        <begin position="42"/>
        <end position="59"/>
    </location>
</feature>
<dbReference type="Gene3D" id="2.60.40.1080">
    <property type="match status" value="2"/>
</dbReference>
<proteinExistence type="predicted"/>
<sequence>MLQMLQKQLYLFTIYIIIRLFKCKNILRGQRERQMSKKRIRWGILGLVLGLAVAFPAGGKLKAAMTVVEVKKTGQVVDEFQGVNAVYRPGKWDGDDKTYSCAALIKKYYQIRCGFTPYNLLPGRTPVEDEKGGNFKKVSTPKVGDIAAKDTHWAIVQNVSGNSVTLLEQNWKWTEGKKTYAKADRVVSKSEMKYFRYYDKNGKEVLNGSSSSSSSVSKPRTLSINRTSLNVKTRATATLTATIGNKRSGDTVTFSSSNKKIATVSSRGVITGVKTGTCYVTATVKGTNLSKKCKVSVSLGSRSIKLNASRLTLIKVKSYPLKGVIYNKRSNDKLKYKTSNKKIATVSSKGVVKKKKKKGTATITAWIPGTSTKKTCKVTVK</sequence>
<feature type="domain" description="BIG2" evidence="2">
    <location>
        <begin position="218"/>
        <end position="294"/>
    </location>
</feature>
<evidence type="ECO:0000313" key="4">
    <source>
        <dbReference type="Proteomes" id="UP000635828"/>
    </source>
</evidence>
<dbReference type="SUPFAM" id="SSF54001">
    <property type="entry name" value="Cysteine proteinases"/>
    <property type="match status" value="1"/>
</dbReference>
<protein>
    <submittedName>
        <fullName evidence="3">Ig-like domain-containing protein</fullName>
    </submittedName>
</protein>
<dbReference type="SUPFAM" id="SSF49373">
    <property type="entry name" value="Invasin/intimin cell-adhesion fragments"/>
    <property type="match status" value="2"/>
</dbReference>
<feature type="transmembrane region" description="Helical" evidence="1">
    <location>
        <begin position="6"/>
        <end position="21"/>
    </location>
</feature>
<keyword evidence="4" id="KW-1185">Reference proteome</keyword>